<proteinExistence type="predicted"/>
<dbReference type="PANTHER" id="PTHR33361:SF2">
    <property type="entry name" value="DUF885 DOMAIN-CONTAINING PROTEIN"/>
    <property type="match status" value="1"/>
</dbReference>
<dbReference type="RefSeq" id="WP_344245421.1">
    <property type="nucleotide sequence ID" value="NZ_BAAAPM010000003.1"/>
</dbReference>
<dbReference type="Pfam" id="PF05960">
    <property type="entry name" value="DUF885"/>
    <property type="match status" value="1"/>
</dbReference>
<gene>
    <name evidence="1" type="ORF">GCM10009809_05370</name>
</gene>
<comment type="caution">
    <text evidence="1">The sequence shown here is derived from an EMBL/GenBank/DDBJ whole genome shotgun (WGS) entry which is preliminary data.</text>
</comment>
<protein>
    <submittedName>
        <fullName evidence="1">DUF885 domain-containing protein</fullName>
    </submittedName>
</protein>
<evidence type="ECO:0000313" key="2">
    <source>
        <dbReference type="Proteomes" id="UP001501138"/>
    </source>
</evidence>
<dbReference type="Proteomes" id="UP001501138">
    <property type="component" value="Unassembled WGS sequence"/>
</dbReference>
<dbReference type="InterPro" id="IPR010281">
    <property type="entry name" value="DUF885"/>
</dbReference>
<sequence>MTQHTARDDLAAPRTPTAIDAVADAYVLRAADLDPMTATAIGVPGYDHRMTDLSPAGHEERAAADHATLRELDALERDGRGPVDDVDRVTLAAMRERLGLALELHEAGEPLASLNNIESPVQQLRDVFDLMPTGSVEAWENVASRLTAIPEAVEGYIASLTEAARRGNVAAVRQVREGVAQARELAGEDSFFRGLARSEDAEAVLDESSACSLVRAELERGSDAARSAYARLADFLERDLAPRAPERDAVGRERYALFSREFLGAEVDLDETYEWGLDELARIVAEQEAVARQIAGPGASVADAVAALDADPARTLHGTDALRRWMQETAEAAITDLGGTHFDIAGPVRTIECRIAPTQTGGIYYTPPSDDFSRPGRMWWSVPADVTEFNTWREKTTVYHEGVPGHHLQCAAAVVARDTLNSWRRLMCWVSGHGEGWALYAERLMADLGYLDDPGDRFGMLDAQRMRAARVVLDIGVHLGKRAPEEWGGGVWDATKAWPFLLANVNMPESFVRFELNRYLGWPGQAPSYKVGQRLWEQARDDARSAAQAGGEDFDLKAFHARALSLGSVGLDVLRGALV</sequence>
<name>A0ABN2IUJ2_9MICO</name>
<reference evidence="1 2" key="1">
    <citation type="journal article" date="2019" name="Int. J. Syst. Evol. Microbiol.">
        <title>The Global Catalogue of Microorganisms (GCM) 10K type strain sequencing project: providing services to taxonomists for standard genome sequencing and annotation.</title>
        <authorList>
            <consortium name="The Broad Institute Genomics Platform"/>
            <consortium name="The Broad Institute Genome Sequencing Center for Infectious Disease"/>
            <person name="Wu L."/>
            <person name="Ma J."/>
        </authorList>
    </citation>
    <scope>NUCLEOTIDE SEQUENCE [LARGE SCALE GENOMIC DNA]</scope>
    <source>
        <strain evidence="1 2">JCM 15589</strain>
    </source>
</reference>
<evidence type="ECO:0000313" key="1">
    <source>
        <dbReference type="EMBL" id="GAA1712076.1"/>
    </source>
</evidence>
<dbReference type="EMBL" id="BAAAPM010000003">
    <property type="protein sequence ID" value="GAA1712076.1"/>
    <property type="molecule type" value="Genomic_DNA"/>
</dbReference>
<organism evidence="1 2">
    <name type="scientific">Isoptericola hypogeus</name>
    <dbReference type="NCBI Taxonomy" id="300179"/>
    <lineage>
        <taxon>Bacteria</taxon>
        <taxon>Bacillati</taxon>
        <taxon>Actinomycetota</taxon>
        <taxon>Actinomycetes</taxon>
        <taxon>Micrococcales</taxon>
        <taxon>Promicromonosporaceae</taxon>
        <taxon>Isoptericola</taxon>
    </lineage>
</organism>
<dbReference type="PANTHER" id="PTHR33361">
    <property type="entry name" value="GLR0591 PROTEIN"/>
    <property type="match status" value="1"/>
</dbReference>
<keyword evidence="2" id="KW-1185">Reference proteome</keyword>
<accession>A0ABN2IUJ2</accession>